<evidence type="ECO:0000256" key="5">
    <source>
        <dbReference type="SAM" id="Phobius"/>
    </source>
</evidence>
<dbReference type="PANTHER" id="PTHR35529:SF2">
    <property type="entry name" value="SPORULATION PROTEIN YTAF-RELATED"/>
    <property type="match status" value="1"/>
</dbReference>
<dbReference type="Proteomes" id="UP001058072">
    <property type="component" value="Chromosome"/>
</dbReference>
<accession>A0A9Q9CIB7</accession>
<feature type="transmembrane region" description="Helical" evidence="5">
    <location>
        <begin position="180"/>
        <end position="198"/>
    </location>
</feature>
<dbReference type="PANTHER" id="PTHR35529">
    <property type="entry name" value="MANGANESE EFFLUX PUMP MNTP-RELATED"/>
    <property type="match status" value="1"/>
</dbReference>
<feature type="transmembrane region" description="Helical" evidence="5">
    <location>
        <begin position="147"/>
        <end position="168"/>
    </location>
</feature>
<dbReference type="InterPro" id="IPR003810">
    <property type="entry name" value="Mntp/YtaF"/>
</dbReference>
<gene>
    <name evidence="7" type="primary">ytaF</name>
    <name evidence="6" type="ORF">J0J69_10400</name>
    <name evidence="7" type="ORF">J0J70_03485</name>
</gene>
<evidence type="ECO:0000313" key="9">
    <source>
        <dbReference type="Proteomes" id="UP001058072"/>
    </source>
</evidence>
<keyword evidence="3 5" id="KW-1133">Transmembrane helix</keyword>
<dbReference type="Pfam" id="PF02659">
    <property type="entry name" value="Mntp"/>
    <property type="match status" value="1"/>
</dbReference>
<feature type="transmembrane region" description="Helical" evidence="5">
    <location>
        <begin position="60"/>
        <end position="83"/>
    </location>
</feature>
<feature type="transmembrane region" description="Helical" evidence="5">
    <location>
        <begin position="37"/>
        <end position="54"/>
    </location>
</feature>
<organism evidence="7 9">
    <name type="scientific">Turicibacter bilis</name>
    <dbReference type="NCBI Taxonomy" id="2735723"/>
    <lineage>
        <taxon>Bacteria</taxon>
        <taxon>Bacillati</taxon>
        <taxon>Bacillota</taxon>
        <taxon>Erysipelotrichia</taxon>
        <taxon>Erysipelotrichales</taxon>
        <taxon>Turicibacteraceae</taxon>
        <taxon>Turicibacter</taxon>
    </lineage>
</organism>
<evidence type="ECO:0000256" key="2">
    <source>
        <dbReference type="ARBA" id="ARBA00022692"/>
    </source>
</evidence>
<evidence type="ECO:0000313" key="8">
    <source>
        <dbReference type="Proteomes" id="UP001058016"/>
    </source>
</evidence>
<feature type="transmembrane region" description="Helical" evidence="5">
    <location>
        <begin position="6"/>
        <end position="25"/>
    </location>
</feature>
<keyword evidence="1" id="KW-1003">Cell membrane</keyword>
<evidence type="ECO:0000256" key="3">
    <source>
        <dbReference type="ARBA" id="ARBA00022989"/>
    </source>
</evidence>
<dbReference type="EMBL" id="CP071249">
    <property type="protein sequence ID" value="UUF05468.1"/>
    <property type="molecule type" value="Genomic_DNA"/>
</dbReference>
<dbReference type="RefSeq" id="WP_055277692.1">
    <property type="nucleotide sequence ID" value="NZ_CP071249.1"/>
</dbReference>
<name>A0A9Q9CIB7_9FIRM</name>
<evidence type="ECO:0000256" key="1">
    <source>
        <dbReference type="ARBA" id="ARBA00022475"/>
    </source>
</evidence>
<feature type="transmembrane region" description="Helical" evidence="5">
    <location>
        <begin position="122"/>
        <end position="141"/>
    </location>
</feature>
<dbReference type="InterPro" id="IPR014205">
    <property type="entry name" value="Spore_YtaF"/>
</dbReference>
<evidence type="ECO:0000313" key="7">
    <source>
        <dbReference type="EMBL" id="UUF09080.1"/>
    </source>
</evidence>
<keyword evidence="4 5" id="KW-0472">Membrane</keyword>
<keyword evidence="8" id="KW-1185">Reference proteome</keyword>
<dbReference type="NCBIfam" id="TIGR02840">
    <property type="entry name" value="spore_YtaF"/>
    <property type="match status" value="1"/>
</dbReference>
<proteinExistence type="predicted"/>
<dbReference type="Proteomes" id="UP001058016">
    <property type="component" value="Chromosome"/>
</dbReference>
<protein>
    <submittedName>
        <fullName evidence="7">Sporulation membrane protein YtaF</fullName>
    </submittedName>
</protein>
<dbReference type="AlphaFoldDB" id="A0A9Q9CIB7"/>
<reference evidence="7 8" key="1">
    <citation type="submission" date="2021-03" db="EMBL/GenBank/DDBJ databases">
        <title>Comparative Genomics and Metabolomics in the genus Turicibacter.</title>
        <authorList>
            <person name="Maki J."/>
            <person name="Looft T."/>
        </authorList>
    </citation>
    <scope>NUCLEOTIDE SEQUENCE</scope>
    <source>
        <strain evidence="7">ISU324</strain>
        <strain evidence="6 8">MMM721</strain>
    </source>
</reference>
<evidence type="ECO:0000256" key="4">
    <source>
        <dbReference type="ARBA" id="ARBA00023136"/>
    </source>
</evidence>
<keyword evidence="2 5" id="KW-0812">Transmembrane</keyword>
<dbReference type="EMBL" id="CP071250">
    <property type="protein sequence ID" value="UUF09080.1"/>
    <property type="molecule type" value="Genomic_DNA"/>
</dbReference>
<sequence length="199" mass="21996">MNFLAILLFSASATCDSLIIGLSYGARKIKICFTSNLIVGLISCLGTMLGMYIGNIFNGFLIGSITQWIGSALLFLFGFYMFYQALYKQIKANSDVKIINDAADLAENFDKDHSKSIDIREACMLGLFLCLNNLGLGIGAALTGLNIYITSVTCLILSILFIEFGCRLTYNFLSYSTVKYAEYIASVIIMLLAIYQLFF</sequence>
<evidence type="ECO:0000313" key="6">
    <source>
        <dbReference type="EMBL" id="UUF05468.1"/>
    </source>
</evidence>